<dbReference type="AlphaFoldDB" id="A0A381XFH6"/>
<protein>
    <submittedName>
        <fullName evidence="1">Uncharacterized protein</fullName>
    </submittedName>
</protein>
<accession>A0A381XFH6</accession>
<gene>
    <name evidence="1" type="ORF">METZ01_LOCUS116204</name>
</gene>
<dbReference type="EMBL" id="UINC01014950">
    <property type="protein sequence ID" value="SVA63350.1"/>
    <property type="molecule type" value="Genomic_DNA"/>
</dbReference>
<proteinExistence type="predicted"/>
<feature type="non-terminal residue" evidence="1">
    <location>
        <position position="26"/>
    </location>
</feature>
<organism evidence="1">
    <name type="scientific">marine metagenome</name>
    <dbReference type="NCBI Taxonomy" id="408172"/>
    <lineage>
        <taxon>unclassified sequences</taxon>
        <taxon>metagenomes</taxon>
        <taxon>ecological metagenomes</taxon>
    </lineage>
</organism>
<evidence type="ECO:0000313" key="1">
    <source>
        <dbReference type="EMBL" id="SVA63350.1"/>
    </source>
</evidence>
<name>A0A381XFH6_9ZZZZ</name>
<reference evidence="1" key="1">
    <citation type="submission" date="2018-05" db="EMBL/GenBank/DDBJ databases">
        <authorList>
            <person name="Lanie J.A."/>
            <person name="Ng W.-L."/>
            <person name="Kazmierczak K.M."/>
            <person name="Andrzejewski T.M."/>
            <person name="Davidsen T.M."/>
            <person name="Wayne K.J."/>
            <person name="Tettelin H."/>
            <person name="Glass J.I."/>
            <person name="Rusch D."/>
            <person name="Podicherti R."/>
            <person name="Tsui H.-C.T."/>
            <person name="Winkler M.E."/>
        </authorList>
    </citation>
    <scope>NUCLEOTIDE SEQUENCE</scope>
</reference>
<sequence length="26" mass="3032">MVIARKLDDKMMTMLKQGKAFFHMGC</sequence>